<protein>
    <recommendedName>
        <fullName evidence="4">DNA-binding protein</fullName>
    </recommendedName>
</protein>
<evidence type="ECO:0008006" key="4">
    <source>
        <dbReference type="Google" id="ProtNLM"/>
    </source>
</evidence>
<feature type="region of interest" description="Disordered" evidence="1">
    <location>
        <begin position="374"/>
        <end position="398"/>
    </location>
</feature>
<dbReference type="Proteomes" id="UP001183824">
    <property type="component" value="Unassembled WGS sequence"/>
</dbReference>
<dbReference type="RefSeq" id="WP_311715969.1">
    <property type="nucleotide sequence ID" value="NZ_JAVREZ010000007.1"/>
</dbReference>
<feature type="compositionally biased region" description="Pro residues" evidence="1">
    <location>
        <begin position="374"/>
        <end position="386"/>
    </location>
</feature>
<feature type="region of interest" description="Disordered" evidence="1">
    <location>
        <begin position="2662"/>
        <end position="2684"/>
    </location>
</feature>
<sequence>MLENWYFCAAVGLPPADAAAHLDTLAALREPVDANRSEELVCAALDFLHDCESGMILHALPHVLAAHRSFVGRREVSARAFALYRGLAGISPEGTRASFEALLREAGGGNQNKAVDLLRRVLKQVASRDYTADPSVSPYLDMMEQFAPGLLLTVGRFLARHRRARMRERLGDRPVLLLAALRGEHGRLALIQAAEWSATLWPETADEARHALALLSGGAFDMEPDLLMSAARVTFGDLPGDTDDTAVPALLDRMEREAMSGVRLLGWVEQYGAEGDWRGPAALARRQAAYVRLGGVSAHRDSVLPAVLWQHTLTALATELASEETAGRLEAWWQPPTAFPATDQVPKVGVSVPYHPEEYARATFHVGRLLRLRTPPPVRSPQPSHPQPVLRDGPAAETDPATAARVWSPWMLEPVGGNDKETPSGPQLTRDEPEQLIRLLGAGLIGERLLTAGRRRERQPDFLLLLTLHIKDVLGRRYYALRKAIDEHTGRSLVPGGHLAGLITHVTHVTDRVGKGLRPTVHPAEFLRVLQALHDNGSALHGGQATWGLVRKENGLGAALDWAKESAAGGVGPHRTEAGARWFVGDPSAADTLCDLVAGQGKHPARRTAVLAALLRREIHGADPEAPLRWDWRIGHGPVPPFRRGPETILPNHQHLLLSGPKDADRHGFSSADWARMGQDMEELSRLAAEEQRRRGETGEDRWRFVPLAARTLRLTTLLEQSGPGDEDAVEDGLAEEWVTSWTELITSLNSPQMLPRDIRSRLLDLFHVSPAGLAEQRQLIAVLERVVDAIIDLSPRAPLYYDRLFAEVGGAMTLPAESANLLRHRVLRSFYHRWSANASAKSRPHPFDTYGTRISARGTEAALIGLLRATAHLEFPSRGVPLAAVMTEAWERAQRPQLLLPVRQDMDSITLDSRRVAAATVDRRTSEVVLYRREEALDVAVNHQGARHQVSDPFTTVPDGPVPSGYVLGVVAAVTDDGRMTKLSINCGLPQLLNYPLRLRKEREHWKAGHHLAVRIEAGKISEIAPLAMPRPSPGEVRGAVLRTSDAFPWLSLRVDGISVDCYAGGGSAADIAARRLWDPDISRRFAPGSGVWPVRTLAMWHGEYQRWVPLDSGLAELSVAQGVTTAPDEGDVLRLVLCDRATDRGGHGPALRFALTPGRTYVLGPSDWHPEDWRLLESACAGSAEGLIVHASFAPGENRLRLAPPAHDGKVFDRRNIDWLAVFTRTGAAQDDADGPTGPTGDDDLYRKAFVETGPDGKERWCIEVPAVEGFPNRVAALPKGGTFQGRSVLCTVTKWGEREARRAEADVLPVKETGFSVDACIEHYDLLRQHETNDFVEVDVIPGDPTNGSNRVWTVDGISGLADTESLTLTGEFPSGRVRRWAIVTRDRTYQRPLQQRPEPFAHEDLVRNCRGLSDLALLAGPTLKGIVAGRTLNADHRLTHLRIWLRLSSSVVEVVDVPVSAFDQNKKAYVGNQLTASRTGDGWSFFVHGRDLRLRGLWTERRAPGQNWKSVGTWVTPDNELKEVFQDPRLPLIAVVAPGDTPAADLGPARAKQGGGRVHPPRAVVEFDHRTLVGTSSGEALTDAFQDVHVDSTELEIFEVDEEDAEDGAEPLRLVDVSRSFVLSPLVRPQAVEHAPAAPAVKPEIAWERLREGVIEGSLTDDETRVLLPTEQAPDDHGIYRRWLAVAEGPRTLVGGREYLRDRVRCVAVDSGRGARASHLGVPPVSLPDFLAEVLPHARLNGKRYKIKGYRDAPSKRPYYVGLMDTEEASLHRFEFGYGWFVDIPVPALTMGGKPVDPRGIALFHGDQVRAMSFRRDASVPGGISVEIASGDVHKGVESRVYDEAVHHHVLHLLDVSFDHARGLVLVERVYTGNRRLLPGEEDIHVKDERVSASLDPTQARALLAKYGPETRGRKVLARLEHEKTGPARKALLFTLVPPRPDDGKNGLRRGDRIYLTAGRITRTKNDHFLRFGLPQDIDLPEDDDRPAQPLTVKVFRRDFAHRENCLRRAMETHEDKEAVYENQATMLVRLDSLHDDARNDWTGSTKFPLTRPLRLLRSYLDETRTDCFGTVVEGRPDQNGRVPKYLEIRPGILFPADEVRGASDIPHGSVVRLRRHHDEVSAHVAVPADSTFLGSRPRPVVVFPKDRLRDSDALDAAHRPRSFTLAGLPGIGARVDRATGARREPGVDLLRTPHPKITGAVTDNGPRGDTARLVPLRGALAGRIVLPAAEECTTGVLVEVLPLAEGAPADRNGGPTLHIDWSRLSFMNGTAQQIAAACRSRYWRYHDRVSWYWPEGEDAAQQDALPGRARSTAEPVFFSPALTTWTLRHDPAELRRFGFPATELVENLRTAESTGRTAWAVAWADRHTLWLELAPGRVVEICAELVRFSDGGSLADLDWSFFAPGDLVYGRVEGGVNECGHLTLDTWHPGVRGALGSSSARRMLLPVDHLNEAEGALLLGEGASTFPYPADRRVLDAYATAGAVWLNRANELTALVDSPPSAGDVVFLSLADGVVSVQGLPRARVLISAPSQERWPDCDWLREALISANRGGVLDRALSGLPVTVEHITADAAPVLTVSRRAQPGGPASTGSVLVQPLADLGHGHVAVRSGSALFRVHMHDVLPTLPETAATAAAAALVEGGRSTLRLYWDARTRKFSGRPTDDHADPGTGSGEPGETTVRPLLSVNDAQGRCLGLICHDERDHLLTWLDAADAAWTADLTGDALLKHLRDLRRIAVLRTAPGAVTLTGLSINVREYGNLTPGQRRRVTVVDPAPPAGPGAGSIRRCVVSVEPLGILAEHIVTEGTVPPPVGETLSLEVSRVGRGAGPRLLSLVEPGSRLTVADLPAWTIRALASLHDASPQTSAVAVDGLIDPRFDTYRSSYQHGLDGAATTGSFADPACEVLRVLGAMDRGKEITETDKADASSVVRSWLHSPQGRAAVLQQPAEVDVAPLLAACWLGIRAGARSIHPSPGWVTYLLARLGDRAISSLHTEALVTQWLVHPQRHMSQGGDWRRLRTVEIASKLTPKQVSAVRGFGEAVTSRPVWGLKESEAAPVARSLLAAVGALPAAQALRDDAFVLRPLVDLAAGLRPPRGKPVPDWSLLHQQQMTVRTALDQVVGADAIPLTLLPAYLSLTREGEAYGKELLRATGRELPYKGVPPGPLV</sequence>
<evidence type="ECO:0000313" key="3">
    <source>
        <dbReference type="Proteomes" id="UP001183824"/>
    </source>
</evidence>
<evidence type="ECO:0000313" key="2">
    <source>
        <dbReference type="EMBL" id="MDT0483024.1"/>
    </source>
</evidence>
<reference evidence="3" key="1">
    <citation type="submission" date="2023-07" db="EMBL/GenBank/DDBJ databases">
        <title>30 novel species of actinomycetes from the DSMZ collection.</title>
        <authorList>
            <person name="Nouioui I."/>
        </authorList>
    </citation>
    <scope>NUCLEOTIDE SEQUENCE [LARGE SCALE GENOMIC DNA]</scope>
    <source>
        <strain evidence="3">DSM 41640</strain>
    </source>
</reference>
<keyword evidence="3" id="KW-1185">Reference proteome</keyword>
<accession>A0ABU2VCR7</accession>
<evidence type="ECO:0000256" key="1">
    <source>
        <dbReference type="SAM" id="MobiDB-lite"/>
    </source>
</evidence>
<name>A0ABU2VCR7_9ACTN</name>
<proteinExistence type="predicted"/>
<comment type="caution">
    <text evidence="2">The sequence shown here is derived from an EMBL/GenBank/DDBJ whole genome shotgun (WGS) entry which is preliminary data.</text>
</comment>
<dbReference type="EMBL" id="JAVREZ010000007">
    <property type="protein sequence ID" value="MDT0483024.1"/>
    <property type="molecule type" value="Genomic_DNA"/>
</dbReference>
<gene>
    <name evidence="2" type="ORF">RNB18_22930</name>
</gene>
<organism evidence="2 3">
    <name type="scientific">Streptomyces doebereineriae</name>
    <dbReference type="NCBI Taxonomy" id="3075528"/>
    <lineage>
        <taxon>Bacteria</taxon>
        <taxon>Bacillati</taxon>
        <taxon>Actinomycetota</taxon>
        <taxon>Actinomycetes</taxon>
        <taxon>Kitasatosporales</taxon>
        <taxon>Streptomycetaceae</taxon>
        <taxon>Streptomyces</taxon>
    </lineage>
</organism>